<dbReference type="RefSeq" id="XP_062879156.1">
    <property type="nucleotide sequence ID" value="XM_063023086.1"/>
</dbReference>
<dbReference type="Proteomes" id="UP001338582">
    <property type="component" value="Chromosome 5"/>
</dbReference>
<dbReference type="InterPro" id="IPR001680">
    <property type="entry name" value="WD40_rpt"/>
</dbReference>
<accession>A0AAX4HDT2</accession>
<keyword evidence="1" id="KW-0853">WD repeat</keyword>
<dbReference type="InterPro" id="IPR015943">
    <property type="entry name" value="WD40/YVTN_repeat-like_dom_sf"/>
</dbReference>
<dbReference type="SMART" id="SM00320">
    <property type="entry name" value="WD40"/>
    <property type="match status" value="2"/>
</dbReference>
<dbReference type="PROSITE" id="PS00678">
    <property type="entry name" value="WD_REPEATS_1"/>
    <property type="match status" value="1"/>
</dbReference>
<dbReference type="KEGG" id="asau:88175199"/>
<keyword evidence="4" id="KW-1185">Reference proteome</keyword>
<dbReference type="AlphaFoldDB" id="A0AAX4HDT2"/>
<evidence type="ECO:0008006" key="5">
    <source>
        <dbReference type="Google" id="ProtNLM"/>
    </source>
</evidence>
<dbReference type="SUPFAM" id="SSF50978">
    <property type="entry name" value="WD40 repeat-like"/>
    <property type="match status" value="1"/>
</dbReference>
<evidence type="ECO:0000313" key="3">
    <source>
        <dbReference type="EMBL" id="WPK26777.1"/>
    </source>
</evidence>
<protein>
    <recommendedName>
        <fullName evidence="5">LisH domain-containing protein</fullName>
    </recommendedName>
</protein>
<dbReference type="Gene3D" id="2.130.10.10">
    <property type="entry name" value="YVTN repeat-like/Quinoprotein amine dehydrogenase"/>
    <property type="match status" value="2"/>
</dbReference>
<dbReference type="PROSITE" id="PS50896">
    <property type="entry name" value="LISH"/>
    <property type="match status" value="1"/>
</dbReference>
<sequence length="413" mass="45656">MSVHHHIARFLQENGYHKTLLAFRDEHGSELDTGVSFSGSLEDSIVSGVKDLSITDSAAVAAMDSPWMKDKPTLPKWKHRTCAQANVLPSIDGLTIDCALNSELAVFATATKKLCFVDLNTKTILATVTNAIQGSVVKKVVLTENFVVLAGINGQVKTAFFLKDARKLEFLDTLQAHERLIVDLRVVTYNGKTYMVSLGWDKYIKVHEITQEGRFKSVSTPCLISTPGNCLEAFIYREIIVIAVGRQDSSLIDVFTFSDNILRLRGQVASMDAEFSTERFTPMCIKGCNVAESVPVIAIATSQEPYMRVVLLSLQEVLSSDDETIHRHLILANFNTFSPQDKYSEAKLSWVSDGSGLWIYGDDGSISGLELDTGKVTEKFKNHDGRIKCFASLGNHLLTCGIDRKSIFWNSSS</sequence>
<dbReference type="InterPro" id="IPR006594">
    <property type="entry name" value="LisH"/>
</dbReference>
<keyword evidence="2" id="KW-0677">Repeat</keyword>
<name>A0AAX4HDT2_9ASCO</name>
<organism evidence="3 4">
    <name type="scientific">Australozyma saopauloensis</name>
    <dbReference type="NCBI Taxonomy" id="291208"/>
    <lineage>
        <taxon>Eukaryota</taxon>
        <taxon>Fungi</taxon>
        <taxon>Dikarya</taxon>
        <taxon>Ascomycota</taxon>
        <taxon>Saccharomycotina</taxon>
        <taxon>Pichiomycetes</taxon>
        <taxon>Metschnikowiaceae</taxon>
        <taxon>Australozyma</taxon>
    </lineage>
</organism>
<proteinExistence type="predicted"/>
<evidence type="ECO:0000313" key="4">
    <source>
        <dbReference type="Proteomes" id="UP001338582"/>
    </source>
</evidence>
<dbReference type="InterPro" id="IPR036322">
    <property type="entry name" value="WD40_repeat_dom_sf"/>
</dbReference>
<gene>
    <name evidence="3" type="ORF">PUMCH_004138</name>
</gene>
<dbReference type="EMBL" id="CP138898">
    <property type="protein sequence ID" value="WPK26777.1"/>
    <property type="molecule type" value="Genomic_DNA"/>
</dbReference>
<dbReference type="InterPro" id="IPR019775">
    <property type="entry name" value="WD40_repeat_CS"/>
</dbReference>
<reference evidence="3 4" key="1">
    <citation type="submission" date="2023-10" db="EMBL/GenBank/DDBJ databases">
        <title>Draft Genome Sequence of Candida saopaulonensis from a very Premature Infant with Sepsis.</title>
        <authorList>
            <person name="Ning Y."/>
            <person name="Dai R."/>
            <person name="Xiao M."/>
            <person name="Xu Y."/>
            <person name="Yan Q."/>
            <person name="Zhang L."/>
        </authorList>
    </citation>
    <scope>NUCLEOTIDE SEQUENCE [LARGE SCALE GENOMIC DNA]</scope>
    <source>
        <strain evidence="3 4">19XY460</strain>
    </source>
</reference>
<evidence type="ECO:0000256" key="2">
    <source>
        <dbReference type="ARBA" id="ARBA00022737"/>
    </source>
</evidence>
<evidence type="ECO:0000256" key="1">
    <source>
        <dbReference type="ARBA" id="ARBA00022574"/>
    </source>
</evidence>
<dbReference type="GeneID" id="88175199"/>